<organism evidence="1 2">
    <name type="scientific">Salipiger marinus</name>
    <dbReference type="NCBI Taxonomy" id="555512"/>
    <lineage>
        <taxon>Bacteria</taxon>
        <taxon>Pseudomonadati</taxon>
        <taxon>Pseudomonadota</taxon>
        <taxon>Alphaproteobacteria</taxon>
        <taxon>Rhodobacterales</taxon>
        <taxon>Roseobacteraceae</taxon>
        <taxon>Salipiger</taxon>
    </lineage>
</organism>
<gene>
    <name evidence="1" type="ORF">SAMN04487993_102825</name>
</gene>
<keyword evidence="2" id="KW-1185">Reference proteome</keyword>
<reference evidence="1 2" key="1">
    <citation type="submission" date="2016-10" db="EMBL/GenBank/DDBJ databases">
        <authorList>
            <person name="de Groot N.N."/>
        </authorList>
    </citation>
    <scope>NUCLEOTIDE SEQUENCE [LARGE SCALE GENOMIC DNA]</scope>
    <source>
        <strain evidence="1 2">DSM 26424</strain>
    </source>
</reference>
<accession>A0A1G8T6M6</accession>
<name>A0A1G8T6M6_9RHOB</name>
<dbReference type="RefSeq" id="WP_089851353.1">
    <property type="nucleotide sequence ID" value="NZ_FNEJ01000028.1"/>
</dbReference>
<evidence type="ECO:0000313" key="2">
    <source>
        <dbReference type="Proteomes" id="UP000199093"/>
    </source>
</evidence>
<protein>
    <submittedName>
        <fullName evidence="1">Uncharacterized protein</fullName>
    </submittedName>
</protein>
<dbReference type="Proteomes" id="UP000199093">
    <property type="component" value="Unassembled WGS sequence"/>
</dbReference>
<sequence length="139" mass="15487">MSVTFRILPVHGLVYVRYDGIAVLEETFRAFDAYARHPQQRPGQKQLVDLAGITGVEQDYVRLMALQSRKADLFSAHEGQTMIVYYAPTPLSYDLSKMVLRSWDGLDSIVALVQQTEAGALALLGLRERSFAALLQTAV</sequence>
<dbReference type="AlphaFoldDB" id="A0A1G8T6M6"/>
<dbReference type="EMBL" id="FNEJ01000028">
    <property type="protein sequence ID" value="SDJ37168.1"/>
    <property type="molecule type" value="Genomic_DNA"/>
</dbReference>
<proteinExistence type="predicted"/>
<evidence type="ECO:0000313" key="1">
    <source>
        <dbReference type="EMBL" id="SDJ37168.1"/>
    </source>
</evidence>
<dbReference type="STRING" id="555512.SAMN04487993_102825"/>
<dbReference type="OrthoDB" id="7877306at2"/>